<feature type="domain" description="RNA polymerase sigma-70 region 2" evidence="7">
    <location>
        <begin position="20"/>
        <end position="84"/>
    </location>
</feature>
<dbReference type="NCBIfam" id="TIGR02937">
    <property type="entry name" value="sigma70-ECF"/>
    <property type="match status" value="1"/>
</dbReference>
<evidence type="ECO:0000256" key="2">
    <source>
        <dbReference type="ARBA" id="ARBA00023015"/>
    </source>
</evidence>
<dbReference type="PANTHER" id="PTHR43133">
    <property type="entry name" value="RNA POLYMERASE ECF-TYPE SIGMA FACTO"/>
    <property type="match status" value="1"/>
</dbReference>
<reference evidence="9 10" key="1">
    <citation type="journal article" date="2015" name="Microbiome">
        <title>Genomic resolution of linkages in carbon, nitrogen, and sulfur cycling among widespread estuary sediment bacteria.</title>
        <authorList>
            <person name="Baker B.J."/>
            <person name="Lazar C.S."/>
            <person name="Teske A.P."/>
            <person name="Dick G.J."/>
        </authorList>
    </citation>
    <scope>NUCLEOTIDE SEQUENCE [LARGE SCALE GENOMIC DNA]</scope>
    <source>
        <strain evidence="9">DG_24</strain>
    </source>
</reference>
<comment type="caution">
    <text evidence="9">The sequence shown here is derived from an EMBL/GenBank/DDBJ whole genome shotgun (WGS) entry which is preliminary data.</text>
</comment>
<dbReference type="InterPro" id="IPR013324">
    <property type="entry name" value="RNA_pol_sigma_r3/r4-like"/>
</dbReference>
<dbReference type="InterPro" id="IPR036388">
    <property type="entry name" value="WH-like_DNA-bd_sf"/>
</dbReference>
<evidence type="ECO:0000256" key="6">
    <source>
        <dbReference type="RuleBase" id="RU000716"/>
    </source>
</evidence>
<protein>
    <recommendedName>
        <fullName evidence="6">RNA polymerase sigma factor</fullName>
    </recommendedName>
</protein>
<keyword evidence="4 6" id="KW-0238">DNA-binding</keyword>
<dbReference type="GO" id="GO:0016987">
    <property type="term" value="F:sigma factor activity"/>
    <property type="evidence" value="ECO:0007669"/>
    <property type="project" value="UniProtKB-KW"/>
</dbReference>
<dbReference type="Proteomes" id="UP000052008">
    <property type="component" value="Unassembled WGS sequence"/>
</dbReference>
<dbReference type="EMBL" id="LIZS01000045">
    <property type="protein sequence ID" value="KPJ52701.1"/>
    <property type="molecule type" value="Genomic_DNA"/>
</dbReference>
<dbReference type="PATRIC" id="fig|1703770.3.peg.1812"/>
<dbReference type="InterPro" id="IPR000838">
    <property type="entry name" value="RNA_pol_sigma70_ECF_CS"/>
</dbReference>
<dbReference type="SUPFAM" id="SSF88659">
    <property type="entry name" value="Sigma3 and sigma4 domains of RNA polymerase sigma factors"/>
    <property type="match status" value="1"/>
</dbReference>
<dbReference type="PANTHER" id="PTHR43133:SF59">
    <property type="entry name" value="ECF RNA POLYMERASE SIGMA FACTOR SIGR"/>
    <property type="match status" value="1"/>
</dbReference>
<organism evidence="9 10">
    <name type="scientific">candidate division TA06 bacterium DG_24</name>
    <dbReference type="NCBI Taxonomy" id="1703770"/>
    <lineage>
        <taxon>Bacteria</taxon>
        <taxon>Bacteria division TA06</taxon>
    </lineage>
</organism>
<evidence type="ECO:0000256" key="5">
    <source>
        <dbReference type="ARBA" id="ARBA00023163"/>
    </source>
</evidence>
<dbReference type="InterPro" id="IPR039425">
    <property type="entry name" value="RNA_pol_sigma-70-like"/>
</dbReference>
<keyword evidence="2 6" id="KW-0805">Transcription regulation</keyword>
<dbReference type="Gene3D" id="1.10.10.10">
    <property type="entry name" value="Winged helix-like DNA-binding domain superfamily/Winged helix DNA-binding domain"/>
    <property type="match status" value="1"/>
</dbReference>
<dbReference type="InterPro" id="IPR007627">
    <property type="entry name" value="RNA_pol_sigma70_r2"/>
</dbReference>
<evidence type="ECO:0000313" key="9">
    <source>
        <dbReference type="EMBL" id="KPJ52701.1"/>
    </source>
</evidence>
<dbReference type="AlphaFoldDB" id="A0A0S7WR78"/>
<dbReference type="PROSITE" id="PS01063">
    <property type="entry name" value="SIGMA70_ECF"/>
    <property type="match status" value="1"/>
</dbReference>
<dbReference type="SUPFAM" id="SSF88946">
    <property type="entry name" value="Sigma2 domain of RNA polymerase sigma factors"/>
    <property type="match status" value="1"/>
</dbReference>
<evidence type="ECO:0000259" key="7">
    <source>
        <dbReference type="Pfam" id="PF04542"/>
    </source>
</evidence>
<accession>A0A0S7WR78</accession>
<dbReference type="STRING" id="1703770.AMJ39_07175"/>
<dbReference type="Gene3D" id="1.10.1740.10">
    <property type="match status" value="1"/>
</dbReference>
<dbReference type="InterPro" id="IPR013249">
    <property type="entry name" value="RNA_pol_sigma70_r4_t2"/>
</dbReference>
<sequence length="197" mass="23123">MLGHARRREVWSGLEEEALSYMEALYNTALRMTRNEHDAEDLVQDTYLKAFRFCHRFEPGTNLKAWLFKILTNTFINRYRKKKKEPKFTQYDESNPFFLYEKLADRKAGPPSPENGGYALEDLVEDEVVQALEELPSDFRIAVLLSDLEGFSYQEIADIVGCPLGTVRSRLFRGRRLLQQKLWDYAVKRGFVKEKQE</sequence>
<evidence type="ECO:0000313" key="10">
    <source>
        <dbReference type="Proteomes" id="UP000052008"/>
    </source>
</evidence>
<proteinExistence type="inferred from homology"/>
<comment type="similarity">
    <text evidence="1 6">Belongs to the sigma-70 factor family. ECF subfamily.</text>
</comment>
<dbReference type="Pfam" id="PF08281">
    <property type="entry name" value="Sigma70_r4_2"/>
    <property type="match status" value="1"/>
</dbReference>
<keyword evidence="5 6" id="KW-0804">Transcription</keyword>
<evidence type="ECO:0000256" key="3">
    <source>
        <dbReference type="ARBA" id="ARBA00023082"/>
    </source>
</evidence>
<dbReference type="GO" id="GO:0003677">
    <property type="term" value="F:DNA binding"/>
    <property type="evidence" value="ECO:0007669"/>
    <property type="project" value="UniProtKB-KW"/>
</dbReference>
<name>A0A0S7WR78_UNCT6</name>
<dbReference type="InterPro" id="IPR013325">
    <property type="entry name" value="RNA_pol_sigma_r2"/>
</dbReference>
<feature type="domain" description="RNA polymerase sigma factor 70 region 4 type 2" evidence="8">
    <location>
        <begin position="127"/>
        <end position="178"/>
    </location>
</feature>
<evidence type="ECO:0000259" key="8">
    <source>
        <dbReference type="Pfam" id="PF08281"/>
    </source>
</evidence>
<evidence type="ECO:0000256" key="1">
    <source>
        <dbReference type="ARBA" id="ARBA00010641"/>
    </source>
</evidence>
<keyword evidence="3 6" id="KW-0731">Sigma factor</keyword>
<dbReference type="Pfam" id="PF04542">
    <property type="entry name" value="Sigma70_r2"/>
    <property type="match status" value="1"/>
</dbReference>
<dbReference type="GO" id="GO:0006352">
    <property type="term" value="P:DNA-templated transcription initiation"/>
    <property type="evidence" value="ECO:0007669"/>
    <property type="project" value="InterPro"/>
</dbReference>
<gene>
    <name evidence="9" type="ORF">AMJ39_07175</name>
</gene>
<dbReference type="InterPro" id="IPR014284">
    <property type="entry name" value="RNA_pol_sigma-70_dom"/>
</dbReference>
<evidence type="ECO:0000256" key="4">
    <source>
        <dbReference type="ARBA" id="ARBA00023125"/>
    </source>
</evidence>
<dbReference type="CDD" id="cd06171">
    <property type="entry name" value="Sigma70_r4"/>
    <property type="match status" value="1"/>
</dbReference>